<gene>
    <name evidence="2" type="ORF">PCOR1329_LOCUS43690</name>
</gene>
<dbReference type="Pfam" id="PF07728">
    <property type="entry name" value="AAA_5"/>
    <property type="match status" value="2"/>
</dbReference>
<dbReference type="SUPFAM" id="SSF56219">
    <property type="entry name" value="DNase I-like"/>
    <property type="match status" value="1"/>
</dbReference>
<feature type="domain" description="ATPase dynein-related AAA" evidence="1">
    <location>
        <begin position="552"/>
        <end position="627"/>
    </location>
</feature>
<dbReference type="InterPro" id="IPR011992">
    <property type="entry name" value="EF-hand-dom_pair"/>
</dbReference>
<dbReference type="SUPFAM" id="SSF47473">
    <property type="entry name" value="EF-hand"/>
    <property type="match status" value="1"/>
</dbReference>
<dbReference type="EMBL" id="CAUYUJ010015251">
    <property type="protein sequence ID" value="CAK0851568.1"/>
    <property type="molecule type" value="Genomic_DNA"/>
</dbReference>
<feature type="domain" description="ATPase dynein-related AAA" evidence="1">
    <location>
        <begin position="443"/>
        <end position="515"/>
    </location>
</feature>
<protein>
    <recommendedName>
        <fullName evidence="1">ATPase dynein-related AAA domain-containing protein</fullName>
    </recommendedName>
</protein>
<name>A0ABN9TYY7_9DINO</name>
<evidence type="ECO:0000259" key="1">
    <source>
        <dbReference type="Pfam" id="PF07728"/>
    </source>
</evidence>
<keyword evidence="3" id="KW-1185">Reference proteome</keyword>
<dbReference type="InterPro" id="IPR039891">
    <property type="entry name" value="VWA8"/>
</dbReference>
<dbReference type="PANTHER" id="PTHR21610">
    <property type="entry name" value="VON WILLEBRAND FACTOR A DOMAIN-CONTAINING PROTEIN 8"/>
    <property type="match status" value="1"/>
</dbReference>
<dbReference type="Proteomes" id="UP001189429">
    <property type="component" value="Unassembled WGS sequence"/>
</dbReference>
<reference evidence="2" key="1">
    <citation type="submission" date="2023-10" db="EMBL/GenBank/DDBJ databases">
        <authorList>
            <person name="Chen Y."/>
            <person name="Shah S."/>
            <person name="Dougan E. K."/>
            <person name="Thang M."/>
            <person name="Chan C."/>
        </authorList>
    </citation>
    <scope>NUCLEOTIDE SEQUENCE [LARGE SCALE GENOMIC DNA]</scope>
</reference>
<accession>A0ABN9TYY7</accession>
<dbReference type="PANTHER" id="PTHR21610:SF9">
    <property type="entry name" value="VON WILLEBRAND FACTOR A DOMAIN-CONTAINING PROTEIN 8"/>
    <property type="match status" value="1"/>
</dbReference>
<evidence type="ECO:0000313" key="2">
    <source>
        <dbReference type="EMBL" id="CAK0851568.1"/>
    </source>
</evidence>
<organism evidence="2 3">
    <name type="scientific">Prorocentrum cordatum</name>
    <dbReference type="NCBI Taxonomy" id="2364126"/>
    <lineage>
        <taxon>Eukaryota</taxon>
        <taxon>Sar</taxon>
        <taxon>Alveolata</taxon>
        <taxon>Dinophyceae</taxon>
        <taxon>Prorocentrales</taxon>
        <taxon>Prorocentraceae</taxon>
        <taxon>Prorocentrum</taxon>
    </lineage>
</organism>
<dbReference type="InterPro" id="IPR011704">
    <property type="entry name" value="ATPase_dyneun-rel_AAA"/>
</dbReference>
<sequence>MTAVPSAGSTAPKVRALRVSRGAVEAAMEKAGPPELPSPVLEGKPLRVIFDHLFPVGSDPVSKDTLCEVVSILGMRAVEERIGQIYETISLASFEFSDFVAFVQKYWEQCRHESLSSIFGRFRHDGEVHCDSLKPALAFMNLHTNQEWIDEVVQGITQYSTLDFNEFMVFVDLYWNRLKEAYARAFRECDEDGADGRGLRAGLRRFLWMQLWPPPSAAVPVGFDLVPSEDALGQDALLLGPPGALRRQLALRYCELTGREAEVLHGHARGGLVLLSCYFEVGRWSDVNVMRLYDIATTLRGWNRPFLMAGDFNCDPTHFGEYGFLDFIPAAVVARPPAPAGQLPVGTCRSAQGAYSTIDYWLASLSIASSLAQPVPVDGWPALPHFPMVTSLDVRAKAVKFLVLRAPKAFPKAAPTEDVTPVLADRTRELIEEDVVLGGDATPGQAQARLDHLYAEFMNVVVLTVTRDTTEADLKQRRELSTGPGGTCTVYADGAPVRCALKGRVLILDGIEKALKGGNQAERNVLPTLSGSATGSAAGGGHRAAASLWHCPALNNLLENREMALDDGRFLVPARRYDALASAAGAAGAAGLGRLARVHPDFRVIALALPCPPFVGNPLDPPLRSRFQARVVSPPLLAAPSQLRPLGASVPEALLRRLAAAQRALNAHALGGEAAAEALAEALPPGARPPVLSHDALLRVLRLVSGAGVLPEGCRPALSAALARAYPLDFGGDLLSGVAAGAGAGSRGSALREAAAQWLRHFQLDAGDQGGQGALELREGGAATSAGDGAGHVLVSLGSGEPVRWVGRVGQRKLCRQGGC</sequence>
<dbReference type="InterPro" id="IPR036691">
    <property type="entry name" value="Endo/exonu/phosph_ase_sf"/>
</dbReference>
<evidence type="ECO:0000313" key="3">
    <source>
        <dbReference type="Proteomes" id="UP001189429"/>
    </source>
</evidence>
<proteinExistence type="predicted"/>
<comment type="caution">
    <text evidence="2">The sequence shown here is derived from an EMBL/GenBank/DDBJ whole genome shotgun (WGS) entry which is preliminary data.</text>
</comment>